<dbReference type="Proteomes" id="UP000005561">
    <property type="component" value="Unassembled WGS sequence"/>
</dbReference>
<evidence type="ECO:0000313" key="9">
    <source>
        <dbReference type="Proteomes" id="UP000005561"/>
    </source>
</evidence>
<dbReference type="AlphaFoldDB" id="C6LIB9"/>
<evidence type="ECO:0000256" key="5">
    <source>
        <dbReference type="SAM" id="MobiDB-lite"/>
    </source>
</evidence>
<dbReference type="PANTHER" id="PTHR47053:SF1">
    <property type="entry name" value="MUREIN DD-ENDOPEPTIDASE MEPH-RELATED"/>
    <property type="match status" value="1"/>
</dbReference>
<feature type="compositionally biased region" description="Acidic residues" evidence="5">
    <location>
        <begin position="286"/>
        <end position="296"/>
    </location>
</feature>
<dbReference type="PANTHER" id="PTHR47053">
    <property type="entry name" value="MUREIN DD-ENDOPEPTIDASE MEPH-RELATED"/>
    <property type="match status" value="1"/>
</dbReference>
<dbReference type="Gene3D" id="3.90.1720.10">
    <property type="entry name" value="endopeptidase domain like (from Nostoc punctiforme)"/>
    <property type="match status" value="1"/>
</dbReference>
<protein>
    <submittedName>
        <fullName evidence="8">NlpC/P60 family protein</fullName>
    </submittedName>
</protein>
<evidence type="ECO:0000256" key="4">
    <source>
        <dbReference type="ARBA" id="ARBA00022807"/>
    </source>
</evidence>
<accession>C6LIB9</accession>
<dbReference type="STRING" id="168384.SAMN05660368_01912"/>
<feature type="region of interest" description="Disordered" evidence="5">
    <location>
        <begin position="193"/>
        <end position="232"/>
    </location>
</feature>
<organism evidence="8 9">
    <name type="scientific">Marvinbryantia formatexigens DSM 14469</name>
    <dbReference type="NCBI Taxonomy" id="478749"/>
    <lineage>
        <taxon>Bacteria</taxon>
        <taxon>Bacillati</taxon>
        <taxon>Bacillota</taxon>
        <taxon>Clostridia</taxon>
        <taxon>Lachnospirales</taxon>
        <taxon>Lachnospiraceae</taxon>
        <taxon>Marvinbryantia</taxon>
    </lineage>
</organism>
<dbReference type="eggNOG" id="COG4991">
    <property type="taxonomic scope" value="Bacteria"/>
</dbReference>
<dbReference type="eggNOG" id="COG0791">
    <property type="taxonomic scope" value="Bacteria"/>
</dbReference>
<feature type="region of interest" description="Disordered" evidence="5">
    <location>
        <begin position="277"/>
        <end position="331"/>
    </location>
</feature>
<feature type="signal peptide" evidence="6">
    <location>
        <begin position="1"/>
        <end position="28"/>
    </location>
</feature>
<evidence type="ECO:0000313" key="8">
    <source>
        <dbReference type="EMBL" id="EET59615.1"/>
    </source>
</evidence>
<name>C6LIB9_9FIRM</name>
<evidence type="ECO:0000256" key="6">
    <source>
        <dbReference type="SAM" id="SignalP"/>
    </source>
</evidence>
<sequence length="465" mass="51226">MKNRLVKITAFVMSANMAFSWAATPVFAEEDAADAGEIGTIAFAQCDSYINIRSSADVDSEVTGKLFNNCAVTIVGKEGDWYQITSGNASGYVSAEYFATGEEADAIADKVAYNVAQVHPEVLNVRSAPSEDSEVVDVATQSEELEVVDWNGDWMTVAINSDTYGYINAYYVDYKTYYPVGVTLEEEQDRLASIQAASAQTSETTETTAQTEPVNTQPETEAPAEEPVYTDGGYVETEAQYTEGGYVETEPQYTEGGYVETEAPYTEPEYVETDYVETEPQYTETDYVETEPEYVETEAPYTEPEYVETEPEYVETEPEYVETEAPYTEPEYVETEPEYVETEPSYSDLGQQIANYAVQFVGNPYVYGGTSLTNGADCSGFTQSVMANFGIYISRTAADQSYGGTAVDISNLQPGDLVFYADGGYVGHVALYIGGGQIVHASTEETGIIISNYDYQTPYCARRYW</sequence>
<dbReference type="Pfam" id="PF00877">
    <property type="entry name" value="NLPC_P60"/>
    <property type="match status" value="1"/>
</dbReference>
<dbReference type="Gene3D" id="2.30.30.40">
    <property type="entry name" value="SH3 Domains"/>
    <property type="match status" value="2"/>
</dbReference>
<dbReference type="EMBL" id="ACCL02000017">
    <property type="protein sequence ID" value="EET59615.1"/>
    <property type="molecule type" value="Genomic_DNA"/>
</dbReference>
<feature type="compositionally biased region" description="Acidic residues" evidence="5">
    <location>
        <begin position="305"/>
        <end position="322"/>
    </location>
</feature>
<feature type="chain" id="PRO_5002968476" evidence="6">
    <location>
        <begin position="29"/>
        <end position="465"/>
    </location>
</feature>
<keyword evidence="3" id="KW-0378">Hydrolase</keyword>
<evidence type="ECO:0000256" key="1">
    <source>
        <dbReference type="ARBA" id="ARBA00007074"/>
    </source>
</evidence>
<dbReference type="InterPro" id="IPR051202">
    <property type="entry name" value="Peptidase_C40"/>
</dbReference>
<keyword evidence="6" id="KW-0732">Signal</keyword>
<evidence type="ECO:0000256" key="3">
    <source>
        <dbReference type="ARBA" id="ARBA00022801"/>
    </source>
</evidence>
<comment type="similarity">
    <text evidence="1">Belongs to the peptidase C40 family.</text>
</comment>
<dbReference type="SUPFAM" id="SSF54001">
    <property type="entry name" value="Cysteine proteinases"/>
    <property type="match status" value="1"/>
</dbReference>
<keyword evidence="2" id="KW-0645">Protease</keyword>
<evidence type="ECO:0000259" key="7">
    <source>
        <dbReference type="PROSITE" id="PS51935"/>
    </source>
</evidence>
<dbReference type="GO" id="GO:0008234">
    <property type="term" value="F:cysteine-type peptidase activity"/>
    <property type="evidence" value="ECO:0007669"/>
    <property type="project" value="UniProtKB-KW"/>
</dbReference>
<comment type="caution">
    <text evidence="8">The sequence shown here is derived from an EMBL/GenBank/DDBJ whole genome shotgun (WGS) entry which is preliminary data.</text>
</comment>
<dbReference type="InterPro" id="IPR003646">
    <property type="entry name" value="SH3-like_bac-type"/>
</dbReference>
<dbReference type="SMART" id="SM00287">
    <property type="entry name" value="SH3b"/>
    <property type="match status" value="2"/>
</dbReference>
<reference evidence="8" key="1">
    <citation type="submission" date="2009-07" db="EMBL/GenBank/DDBJ databases">
        <authorList>
            <person name="Weinstock G."/>
            <person name="Sodergren E."/>
            <person name="Clifton S."/>
            <person name="Fulton L."/>
            <person name="Fulton B."/>
            <person name="Courtney L."/>
            <person name="Fronick C."/>
            <person name="Harrison M."/>
            <person name="Strong C."/>
            <person name="Farmer C."/>
            <person name="Delahaunty K."/>
            <person name="Markovic C."/>
            <person name="Hall O."/>
            <person name="Minx P."/>
            <person name="Tomlinson C."/>
            <person name="Mitreva M."/>
            <person name="Nelson J."/>
            <person name="Hou S."/>
            <person name="Wollam A."/>
            <person name="Pepin K.H."/>
            <person name="Johnson M."/>
            <person name="Bhonagiri V."/>
            <person name="Nash W.E."/>
            <person name="Warren W."/>
            <person name="Chinwalla A."/>
            <person name="Mardis E.R."/>
            <person name="Wilson R.K."/>
        </authorList>
    </citation>
    <scope>NUCLEOTIDE SEQUENCE [LARGE SCALE GENOMIC DNA]</scope>
    <source>
        <strain evidence="8">DSM 14469</strain>
    </source>
</reference>
<dbReference type="Pfam" id="PF08239">
    <property type="entry name" value="SH3_3"/>
    <property type="match status" value="2"/>
</dbReference>
<dbReference type="InterPro" id="IPR038765">
    <property type="entry name" value="Papain-like_cys_pep_sf"/>
</dbReference>
<proteinExistence type="inferred from homology"/>
<evidence type="ECO:0000256" key="2">
    <source>
        <dbReference type="ARBA" id="ARBA00022670"/>
    </source>
</evidence>
<keyword evidence="4" id="KW-0788">Thiol protease</keyword>
<feature type="domain" description="NlpC/P60" evidence="7">
    <location>
        <begin position="347"/>
        <end position="465"/>
    </location>
</feature>
<dbReference type="GO" id="GO:0006508">
    <property type="term" value="P:proteolysis"/>
    <property type="evidence" value="ECO:0007669"/>
    <property type="project" value="UniProtKB-KW"/>
</dbReference>
<dbReference type="RefSeq" id="WP_006863245.1">
    <property type="nucleotide sequence ID" value="NZ_ACCL02000017.1"/>
</dbReference>
<dbReference type="InterPro" id="IPR000064">
    <property type="entry name" value="NLP_P60_dom"/>
</dbReference>
<feature type="compositionally biased region" description="Low complexity" evidence="5">
    <location>
        <begin position="193"/>
        <end position="227"/>
    </location>
</feature>
<dbReference type="OrthoDB" id="9808890at2"/>
<gene>
    <name evidence="8" type="ORF">BRYFOR_08473</name>
</gene>
<dbReference type="PROSITE" id="PS51935">
    <property type="entry name" value="NLPC_P60"/>
    <property type="match status" value="1"/>
</dbReference>
<keyword evidence="9" id="KW-1185">Reference proteome</keyword>